<dbReference type="Pfam" id="PF24906">
    <property type="entry name" value="Zf_WRKY19"/>
    <property type="match status" value="1"/>
</dbReference>
<evidence type="ECO:0000313" key="4">
    <source>
        <dbReference type="Proteomes" id="UP001146120"/>
    </source>
</evidence>
<name>A0AAV2YPM3_9STRA</name>
<feature type="compositionally biased region" description="Low complexity" evidence="1">
    <location>
        <begin position="238"/>
        <end position="251"/>
    </location>
</feature>
<proteinExistence type="predicted"/>
<dbReference type="PANTHER" id="PTHR31827:SF1">
    <property type="entry name" value="EMB|CAB89363.1"/>
    <property type="match status" value="1"/>
</dbReference>
<feature type="compositionally biased region" description="Low complexity" evidence="1">
    <location>
        <begin position="97"/>
        <end position="117"/>
    </location>
</feature>
<feature type="domain" description="WRKY19-like zinc finger" evidence="2">
    <location>
        <begin position="157"/>
        <end position="181"/>
    </location>
</feature>
<dbReference type="EMBL" id="DAKRPA010000220">
    <property type="protein sequence ID" value="DAZ95059.1"/>
    <property type="molecule type" value="Genomic_DNA"/>
</dbReference>
<accession>A0AAV2YPM3</accession>
<dbReference type="InterPro" id="IPR056866">
    <property type="entry name" value="Znf_WRKY19"/>
</dbReference>
<comment type="caution">
    <text evidence="3">The sequence shown here is derived from an EMBL/GenBank/DDBJ whole genome shotgun (WGS) entry which is preliminary data.</text>
</comment>
<feature type="compositionally biased region" description="Polar residues" evidence="1">
    <location>
        <begin position="214"/>
        <end position="232"/>
    </location>
</feature>
<reference evidence="3" key="2">
    <citation type="journal article" date="2023" name="Microbiol Resour">
        <title>Decontamination and Annotation of the Draft Genome Sequence of the Oomycete Lagenidium giganteum ARSEF 373.</title>
        <authorList>
            <person name="Morgan W.R."/>
            <person name="Tartar A."/>
        </authorList>
    </citation>
    <scope>NUCLEOTIDE SEQUENCE</scope>
    <source>
        <strain evidence="3">ARSEF 373</strain>
    </source>
</reference>
<evidence type="ECO:0000313" key="3">
    <source>
        <dbReference type="EMBL" id="DAZ95059.1"/>
    </source>
</evidence>
<organism evidence="3 4">
    <name type="scientific">Lagenidium giganteum</name>
    <dbReference type="NCBI Taxonomy" id="4803"/>
    <lineage>
        <taxon>Eukaryota</taxon>
        <taxon>Sar</taxon>
        <taxon>Stramenopiles</taxon>
        <taxon>Oomycota</taxon>
        <taxon>Peronosporomycetes</taxon>
        <taxon>Pythiales</taxon>
        <taxon>Pythiaceae</taxon>
    </lineage>
</organism>
<protein>
    <recommendedName>
        <fullName evidence="2">WRKY19-like zinc finger domain-containing protein</fullName>
    </recommendedName>
</protein>
<dbReference type="AlphaFoldDB" id="A0AAV2YPM3"/>
<reference evidence="3" key="1">
    <citation type="submission" date="2022-11" db="EMBL/GenBank/DDBJ databases">
        <authorList>
            <person name="Morgan W.R."/>
            <person name="Tartar A."/>
        </authorList>
    </citation>
    <scope>NUCLEOTIDE SEQUENCE</scope>
    <source>
        <strain evidence="3">ARSEF 373</strain>
    </source>
</reference>
<evidence type="ECO:0000256" key="1">
    <source>
        <dbReference type="SAM" id="MobiDB-lite"/>
    </source>
</evidence>
<evidence type="ECO:0000259" key="2">
    <source>
        <dbReference type="Pfam" id="PF24906"/>
    </source>
</evidence>
<gene>
    <name evidence="3" type="ORF">N0F65_002793</name>
</gene>
<keyword evidence="4" id="KW-1185">Reference proteome</keyword>
<dbReference type="PANTHER" id="PTHR31827">
    <property type="entry name" value="EMB|CAB89363.1"/>
    <property type="match status" value="1"/>
</dbReference>
<dbReference type="Proteomes" id="UP001146120">
    <property type="component" value="Unassembled WGS sequence"/>
</dbReference>
<feature type="region of interest" description="Disordered" evidence="1">
    <location>
        <begin position="90"/>
        <end position="133"/>
    </location>
</feature>
<sequence length="291" mass="30679">MVSRLLSPAPELVSISIGQGADGQSTSIVLPSSHDLVRHLQQLLPQAAVAKTASVNHNDAVNTLASMTMLQHSGVSREYGQPLAHLHLKPISPTPASPCHSDSSSVSTTSANASSTGRGTGVRRRRAGAHSSGKECQMQGCAKISVSRGLCRGHGGGRRCQYGGCNKGAQSRSDFCWAHGGGQRCEVNGCMRSRKSKRFCVSHLSWEENPPSREVSSPTSAPTSTIETSQRSLMPKAPVTSSVPSTSSVPGPVRYARLPSLQQALLRHQCHSSVPRETWAPSTLAPSAGCL</sequence>
<feature type="region of interest" description="Disordered" evidence="1">
    <location>
        <begin position="208"/>
        <end position="251"/>
    </location>
</feature>